<dbReference type="AlphaFoldDB" id="A0A2Z5PQE0"/>
<dbReference type="PANTHER" id="PTHR47957">
    <property type="entry name" value="ATP-DEPENDENT HELICASE HRQ1"/>
    <property type="match status" value="1"/>
</dbReference>
<feature type="domain" description="Helicase C-terminal" evidence="4">
    <location>
        <begin position="281"/>
        <end position="429"/>
    </location>
</feature>
<reference evidence="5 6" key="1">
    <citation type="submission" date="2009-06" db="EMBL/GenBank/DDBJ databases">
        <title>Molecular Evidence for Microbiologically Influenced Corrosion from genome of Methanogen.</title>
        <authorList>
            <person name="Ito N."/>
            <person name="Tsurumaru H."/>
            <person name="Shimizu A."/>
            <person name="Harada T."/>
            <person name="Hosoyama A."/>
            <person name="Horikawa H."/>
            <person name="Wakai S."/>
            <person name="Sasaki K."/>
            <person name="Nishijima K."/>
            <person name="Ataku H."/>
            <person name="Yamazaki J."/>
            <person name="Mise M."/>
            <person name="Yamazaki S."/>
            <person name="Tanikawa S."/>
            <person name="Harayama S."/>
            <person name="Fujita N."/>
        </authorList>
    </citation>
    <scope>NUCLEOTIDE SEQUENCE [LARGE SCALE GENOMIC DNA]</scope>
    <source>
        <strain evidence="6">KA1 ( NBRC 102054)</strain>
    </source>
</reference>
<keyword evidence="1" id="KW-0547">Nucleotide-binding</keyword>
<keyword evidence="2" id="KW-0067">ATP-binding</keyword>
<keyword evidence="5" id="KW-0378">Hydrolase</keyword>
<evidence type="ECO:0000259" key="3">
    <source>
        <dbReference type="PROSITE" id="PS51192"/>
    </source>
</evidence>
<dbReference type="CDD" id="cd18797">
    <property type="entry name" value="SF2_C_Hrq"/>
    <property type="match status" value="1"/>
</dbReference>
<evidence type="ECO:0000256" key="2">
    <source>
        <dbReference type="ARBA" id="ARBA00022840"/>
    </source>
</evidence>
<dbReference type="PROSITE" id="PS51194">
    <property type="entry name" value="HELICASE_CTER"/>
    <property type="match status" value="1"/>
</dbReference>
<dbReference type="GO" id="GO:0003676">
    <property type="term" value="F:nucleic acid binding"/>
    <property type="evidence" value="ECO:0007669"/>
    <property type="project" value="InterPro"/>
</dbReference>
<dbReference type="GO" id="GO:0036297">
    <property type="term" value="P:interstrand cross-link repair"/>
    <property type="evidence" value="ECO:0007669"/>
    <property type="project" value="TreeGrafter"/>
</dbReference>
<dbReference type="Gene3D" id="3.40.50.300">
    <property type="entry name" value="P-loop containing nucleotide triphosphate hydrolases"/>
    <property type="match status" value="2"/>
</dbReference>
<dbReference type="GO" id="GO:0006289">
    <property type="term" value="P:nucleotide-excision repair"/>
    <property type="evidence" value="ECO:0007669"/>
    <property type="project" value="TreeGrafter"/>
</dbReference>
<dbReference type="Pfam" id="PF09369">
    <property type="entry name" value="MZB"/>
    <property type="match status" value="1"/>
</dbReference>
<dbReference type="EMBL" id="AP011526">
    <property type="protein sequence ID" value="BAP60657.1"/>
    <property type="molecule type" value="Genomic_DNA"/>
</dbReference>
<dbReference type="GeneID" id="10982230"/>
<feature type="domain" description="Helicase ATP-binding" evidence="3">
    <location>
        <begin position="69"/>
        <end position="248"/>
    </location>
</feature>
<gene>
    <name evidence="5" type="ORF">MMKA1_05400</name>
</gene>
<protein>
    <submittedName>
        <fullName evidence="5">Putative DEAD/DEAH box helicase</fullName>
    </submittedName>
</protein>
<dbReference type="InterPro" id="IPR001650">
    <property type="entry name" value="Helicase_C-like"/>
</dbReference>
<dbReference type="GO" id="GO:0005524">
    <property type="term" value="F:ATP binding"/>
    <property type="evidence" value="ECO:0007669"/>
    <property type="project" value="UniProtKB-KW"/>
</dbReference>
<dbReference type="Proteomes" id="UP000264208">
    <property type="component" value="Chromosome"/>
</dbReference>
<accession>A0A2Z5PQE0</accession>
<dbReference type="SMART" id="SM00490">
    <property type="entry name" value="HELICc"/>
    <property type="match status" value="1"/>
</dbReference>
<dbReference type="Pfam" id="PF00270">
    <property type="entry name" value="DEAD"/>
    <property type="match status" value="1"/>
</dbReference>
<name>A0A2Z5PQE0_METMI</name>
<dbReference type="InterPro" id="IPR027417">
    <property type="entry name" value="P-loop_NTPase"/>
</dbReference>
<dbReference type="RefSeq" id="WP_013999147.1">
    <property type="nucleotide sequence ID" value="NZ_AP011526.1"/>
</dbReference>
<dbReference type="KEGG" id="mmak:MMKA1_05400"/>
<dbReference type="GeneID" id="41278958"/>
<dbReference type="PANTHER" id="PTHR47957:SF3">
    <property type="entry name" value="ATP-DEPENDENT HELICASE HRQ1"/>
    <property type="match status" value="1"/>
</dbReference>
<dbReference type="SUPFAM" id="SSF52540">
    <property type="entry name" value="P-loop containing nucleoside triphosphate hydrolases"/>
    <property type="match status" value="1"/>
</dbReference>
<organism evidence="5 6">
    <name type="scientific">Methanococcus maripaludis KA1</name>
    <dbReference type="NCBI Taxonomy" id="637914"/>
    <lineage>
        <taxon>Archaea</taxon>
        <taxon>Methanobacteriati</taxon>
        <taxon>Methanobacteriota</taxon>
        <taxon>Methanomada group</taxon>
        <taxon>Methanococci</taxon>
        <taxon>Methanococcales</taxon>
        <taxon>Methanococcaceae</taxon>
        <taxon>Methanococcus</taxon>
    </lineage>
</organism>
<dbReference type="CDD" id="cd17923">
    <property type="entry name" value="DEXHc_Hrq1-like"/>
    <property type="match status" value="1"/>
</dbReference>
<dbReference type="Pfam" id="PF22982">
    <property type="entry name" value="WHD_HRQ1"/>
    <property type="match status" value="1"/>
</dbReference>
<sequence>MVNLNNSKITNFLSKLSTDSIHKSNIELIKEIPPKNAEYTENNLDLPDNFKEYLLKKDIKLYTHQYSALENVRNRKNILLTTSTASGKTLSFNLPILETLQNDKDATALYIYPTKALTNDQLNNLKNLENELNITLKPEIYDGDTPNSKRKSIREKSRIILTNPHELHQVLQYNPKWISFFKNLKYIVIDEAHTYRGIFGSNISFLIRRLRRICGDYGSDPQFILASATLANAKEFSEKLVGLDFTVIDKDGSPKNKKYFVFYNTLKNEISESSWYSAAINILELCMKYGLQTIGFTLSRKMAELITIWTKKSLGNNILSRKISSYRSGFTPEERRDIESRLKNGDLRALTSTNALEVGIDIGSLDSVIMYGYPGTLMSLWQQAGRAGRAGYDSVVTLLSRESPLDQYIISHPETVFGKTTENAVIDLENPQIIVGQLLCAAAELPITLNDKPYFGENIEEYLNQLSNCGLLEKTDRGWVYVNTVRASELVSLDSIFSSEFKVVDEKGNLIEILDEMHAYPEAHVGAVLLHNSENYIIKEMDLESKVCTTVKKDVEYYTKARGSTNVEIINELDRKDFGSFSIHFGEVIVSKTYIMYDVMKFGKRMSQELLNLPPITFQTTALWYTFEDEFFNDFENLKEKDFGDGLHGTEHAMINIFPIHIMCDSHDIGGLSTNMHYGTRKPSIFIYDGFEGGIGLSKKAYEMPEKIAKTALNLIKDCTCEEGCPACLYSPNCGNDNQNLDKQYTLAILEKIVGIFEK</sequence>
<dbReference type="InterPro" id="IPR014001">
    <property type="entry name" value="Helicase_ATP-bd"/>
</dbReference>
<evidence type="ECO:0000259" key="4">
    <source>
        <dbReference type="PROSITE" id="PS51194"/>
    </source>
</evidence>
<dbReference type="GO" id="GO:0043138">
    <property type="term" value="F:3'-5' DNA helicase activity"/>
    <property type="evidence" value="ECO:0007669"/>
    <property type="project" value="TreeGrafter"/>
</dbReference>
<dbReference type="InterPro" id="IPR018973">
    <property type="entry name" value="MZB"/>
</dbReference>
<proteinExistence type="predicted"/>
<evidence type="ECO:0000256" key="1">
    <source>
        <dbReference type="ARBA" id="ARBA00022741"/>
    </source>
</evidence>
<dbReference type="SMART" id="SM00487">
    <property type="entry name" value="DEXDc"/>
    <property type="match status" value="1"/>
</dbReference>
<dbReference type="InterPro" id="IPR055227">
    <property type="entry name" value="HRQ1_WHD"/>
</dbReference>
<dbReference type="Pfam" id="PF00271">
    <property type="entry name" value="Helicase_C"/>
    <property type="match status" value="1"/>
</dbReference>
<evidence type="ECO:0000313" key="5">
    <source>
        <dbReference type="EMBL" id="BAP60657.1"/>
    </source>
</evidence>
<keyword evidence="5" id="KW-0347">Helicase</keyword>
<evidence type="ECO:0000313" key="6">
    <source>
        <dbReference type="Proteomes" id="UP000264208"/>
    </source>
</evidence>
<dbReference type="PROSITE" id="PS51192">
    <property type="entry name" value="HELICASE_ATP_BIND_1"/>
    <property type="match status" value="1"/>
</dbReference>
<dbReference type="InterPro" id="IPR011545">
    <property type="entry name" value="DEAD/DEAH_box_helicase_dom"/>
</dbReference>